<dbReference type="PANTHER" id="PTHR42920:SF5">
    <property type="entry name" value="EAMA DOMAIN-CONTAINING PROTEIN"/>
    <property type="match status" value="1"/>
</dbReference>
<dbReference type="Proteomes" id="UP001589896">
    <property type="component" value="Unassembled WGS sequence"/>
</dbReference>
<keyword evidence="4 7" id="KW-1133">Transmembrane helix</keyword>
<feature type="transmembrane region" description="Helical" evidence="7">
    <location>
        <begin position="208"/>
        <end position="226"/>
    </location>
</feature>
<organism evidence="9 10">
    <name type="scientific">Lysobacter korlensis</name>
    <dbReference type="NCBI Taxonomy" id="553636"/>
    <lineage>
        <taxon>Bacteria</taxon>
        <taxon>Pseudomonadati</taxon>
        <taxon>Pseudomonadota</taxon>
        <taxon>Gammaproteobacteria</taxon>
        <taxon>Lysobacterales</taxon>
        <taxon>Lysobacteraceae</taxon>
        <taxon>Lysobacter</taxon>
    </lineage>
</organism>
<name>A0ABV6RXW3_9GAMM</name>
<evidence type="ECO:0000256" key="5">
    <source>
        <dbReference type="ARBA" id="ARBA00023136"/>
    </source>
</evidence>
<keyword evidence="2" id="KW-1003">Cell membrane</keyword>
<feature type="region of interest" description="Disordered" evidence="6">
    <location>
        <begin position="285"/>
        <end position="306"/>
    </location>
</feature>
<dbReference type="RefSeq" id="WP_386675162.1">
    <property type="nucleotide sequence ID" value="NZ_JBHLTG010000009.1"/>
</dbReference>
<evidence type="ECO:0000256" key="7">
    <source>
        <dbReference type="SAM" id="Phobius"/>
    </source>
</evidence>
<dbReference type="Pfam" id="PF00892">
    <property type="entry name" value="EamA"/>
    <property type="match status" value="1"/>
</dbReference>
<protein>
    <submittedName>
        <fullName evidence="9">DMT family transporter</fullName>
    </submittedName>
</protein>
<reference evidence="9 10" key="1">
    <citation type="submission" date="2024-09" db="EMBL/GenBank/DDBJ databases">
        <authorList>
            <person name="Sun Q."/>
            <person name="Mori K."/>
        </authorList>
    </citation>
    <scope>NUCLEOTIDE SEQUENCE [LARGE SCALE GENOMIC DNA]</scope>
    <source>
        <strain evidence="9 10">KCTC 23076</strain>
    </source>
</reference>
<keyword evidence="3 7" id="KW-0812">Transmembrane</keyword>
<feature type="transmembrane region" description="Helical" evidence="7">
    <location>
        <begin position="148"/>
        <end position="165"/>
    </location>
</feature>
<evidence type="ECO:0000256" key="6">
    <source>
        <dbReference type="SAM" id="MobiDB-lite"/>
    </source>
</evidence>
<dbReference type="InterPro" id="IPR037185">
    <property type="entry name" value="EmrE-like"/>
</dbReference>
<evidence type="ECO:0000313" key="10">
    <source>
        <dbReference type="Proteomes" id="UP001589896"/>
    </source>
</evidence>
<evidence type="ECO:0000256" key="3">
    <source>
        <dbReference type="ARBA" id="ARBA00022692"/>
    </source>
</evidence>
<evidence type="ECO:0000256" key="4">
    <source>
        <dbReference type="ARBA" id="ARBA00022989"/>
    </source>
</evidence>
<feature type="transmembrane region" description="Helical" evidence="7">
    <location>
        <begin position="73"/>
        <end position="93"/>
    </location>
</feature>
<dbReference type="InterPro" id="IPR000620">
    <property type="entry name" value="EamA_dom"/>
</dbReference>
<accession>A0ABV6RXW3</accession>
<proteinExistence type="predicted"/>
<feature type="transmembrane region" description="Helical" evidence="7">
    <location>
        <begin position="12"/>
        <end position="37"/>
    </location>
</feature>
<feature type="transmembrane region" description="Helical" evidence="7">
    <location>
        <begin position="123"/>
        <end position="142"/>
    </location>
</feature>
<evidence type="ECO:0000256" key="2">
    <source>
        <dbReference type="ARBA" id="ARBA00022475"/>
    </source>
</evidence>
<gene>
    <name evidence="9" type="ORF">ACFFGH_28665</name>
</gene>
<dbReference type="EMBL" id="JBHLTG010000009">
    <property type="protein sequence ID" value="MFC0681824.1"/>
    <property type="molecule type" value="Genomic_DNA"/>
</dbReference>
<dbReference type="SUPFAM" id="SSF103481">
    <property type="entry name" value="Multidrug resistance efflux transporter EmrE"/>
    <property type="match status" value="2"/>
</dbReference>
<keyword evidence="5 7" id="KW-0472">Membrane</keyword>
<feature type="domain" description="EamA" evidence="8">
    <location>
        <begin position="149"/>
        <end position="278"/>
    </location>
</feature>
<comment type="subcellular location">
    <subcellularLocation>
        <location evidence="1">Cell membrane</location>
        <topology evidence="1">Multi-pass membrane protein</topology>
    </subcellularLocation>
</comment>
<keyword evidence="10" id="KW-1185">Reference proteome</keyword>
<evidence type="ECO:0000256" key="1">
    <source>
        <dbReference type="ARBA" id="ARBA00004651"/>
    </source>
</evidence>
<feature type="transmembrane region" description="Helical" evidence="7">
    <location>
        <begin position="238"/>
        <end position="258"/>
    </location>
</feature>
<dbReference type="InterPro" id="IPR051258">
    <property type="entry name" value="Diverse_Substrate_Transporter"/>
</dbReference>
<evidence type="ECO:0000313" key="9">
    <source>
        <dbReference type="EMBL" id="MFC0681824.1"/>
    </source>
</evidence>
<feature type="transmembrane region" description="Helical" evidence="7">
    <location>
        <begin position="99"/>
        <end position="116"/>
    </location>
</feature>
<sequence length="306" mass="30636">MPADSAPRSQQAVGAVAMVLGGLTCQEVGAAIAVLLFPAAGPTGMTFLRLAFSALLLLAILRPRLRGHTSQGWVTVVGFGVVLAAMNLCFYEALARLPLGAAVTIEVLGPLVLSVVTSRRAIAWLWALLASAGVALLGWGSLTALDPVGVGFALAAGALWAGYIVGSARTGAAFPRFDGLAIAMSVGALVSLPFALLGTGAGILRPDILGLGLAVAVLSSMIPYGLELIALRRIRPATFAILMSLAPAIAALTGQVVLAQELTPLQWLAIGLVVAASAGAVRTGEPRGGAPGGAAEAGTASPVLPG</sequence>
<feature type="transmembrane region" description="Helical" evidence="7">
    <location>
        <begin position="177"/>
        <end position="196"/>
    </location>
</feature>
<comment type="caution">
    <text evidence="9">The sequence shown here is derived from an EMBL/GenBank/DDBJ whole genome shotgun (WGS) entry which is preliminary data.</text>
</comment>
<evidence type="ECO:0000259" key="8">
    <source>
        <dbReference type="Pfam" id="PF00892"/>
    </source>
</evidence>
<dbReference type="PANTHER" id="PTHR42920">
    <property type="entry name" value="OS03G0707200 PROTEIN-RELATED"/>
    <property type="match status" value="1"/>
</dbReference>
<feature type="transmembrane region" description="Helical" evidence="7">
    <location>
        <begin position="43"/>
        <end position="61"/>
    </location>
</feature>